<dbReference type="EMBL" id="CP034670">
    <property type="protein sequence ID" value="AZR59808.1"/>
    <property type="molecule type" value="Genomic_DNA"/>
</dbReference>
<proteinExistence type="predicted"/>
<feature type="signal peptide" evidence="2">
    <location>
        <begin position="1"/>
        <end position="34"/>
    </location>
</feature>
<dbReference type="RefSeq" id="WP_126983330.1">
    <property type="nucleotide sequence ID" value="NZ_CP034670.1"/>
</dbReference>
<dbReference type="Pfam" id="PF05356">
    <property type="entry name" value="Phage_Coat_B"/>
    <property type="match status" value="1"/>
</dbReference>
<sequence length="76" mass="7754">MAKPLRTFEMLKSKSSKIALLGTTLAAVGSQAYAAVPDGVKEGIEGAGTDAMTVGGYVIIAAVALFAVGLILKIMR</sequence>
<dbReference type="AlphaFoldDB" id="A0A3S9SK47"/>
<evidence type="ECO:0008006" key="5">
    <source>
        <dbReference type="Google" id="ProtNLM"/>
    </source>
</evidence>
<feature type="chain" id="PRO_5019111276" description="Phage coat protein" evidence="2">
    <location>
        <begin position="35"/>
        <end position="76"/>
    </location>
</feature>
<dbReference type="Proteomes" id="UP000282435">
    <property type="component" value="Chromosome"/>
</dbReference>
<dbReference type="InterPro" id="IPR008020">
    <property type="entry name" value="G8P"/>
</dbReference>
<keyword evidence="1" id="KW-0472">Membrane</keyword>
<evidence type="ECO:0000256" key="1">
    <source>
        <dbReference type="SAM" id="Phobius"/>
    </source>
</evidence>
<keyword evidence="1" id="KW-1133">Transmembrane helix</keyword>
<keyword evidence="2" id="KW-0732">Signal</keyword>
<organism evidence="3 4">
    <name type="scientific">Eikenella corrodens</name>
    <dbReference type="NCBI Taxonomy" id="539"/>
    <lineage>
        <taxon>Bacteria</taxon>
        <taxon>Pseudomonadati</taxon>
        <taxon>Pseudomonadota</taxon>
        <taxon>Betaproteobacteria</taxon>
        <taxon>Neisseriales</taxon>
        <taxon>Neisseriaceae</taxon>
        <taxon>Eikenella</taxon>
    </lineage>
</organism>
<evidence type="ECO:0000256" key="2">
    <source>
        <dbReference type="SAM" id="SignalP"/>
    </source>
</evidence>
<name>A0A3S9SK47_EIKCO</name>
<evidence type="ECO:0000313" key="4">
    <source>
        <dbReference type="Proteomes" id="UP000282435"/>
    </source>
</evidence>
<dbReference type="Gene3D" id="1.20.5.230">
    <property type="match status" value="1"/>
</dbReference>
<gene>
    <name evidence="3" type="ORF">ELB75_07095</name>
</gene>
<accession>A0A3S9SK47</accession>
<protein>
    <recommendedName>
        <fullName evidence="5">Phage coat protein</fullName>
    </recommendedName>
</protein>
<feature type="transmembrane region" description="Helical" evidence="1">
    <location>
        <begin position="54"/>
        <end position="72"/>
    </location>
</feature>
<reference evidence="3 4" key="1">
    <citation type="submission" date="2018-12" db="EMBL/GenBank/DDBJ databases">
        <title>Genome sequencing of Eikenella corrodens KCOM 3110 (= JS217).</title>
        <authorList>
            <person name="Koo J.-K."/>
            <person name="Park S.-N."/>
            <person name="Lim Y.K."/>
        </authorList>
    </citation>
    <scope>NUCLEOTIDE SEQUENCE [LARGE SCALE GENOMIC DNA]</scope>
    <source>
        <strain evidence="3 4">KCOM 3110</strain>
    </source>
</reference>
<evidence type="ECO:0000313" key="3">
    <source>
        <dbReference type="EMBL" id="AZR59808.1"/>
    </source>
</evidence>
<keyword evidence="1" id="KW-0812">Transmembrane</keyword>